<dbReference type="InterPro" id="IPR035979">
    <property type="entry name" value="RBD_domain_sf"/>
</dbReference>
<dbReference type="AlphaFoldDB" id="A0A9D4EA85"/>
<dbReference type="PANTHER" id="PTHR46589:SF1">
    <property type="entry name" value="APOPTOTIC CHROMATIN CONDENSATION INDUCER IN THE NUCLEUS"/>
    <property type="match status" value="1"/>
</dbReference>
<feature type="compositionally biased region" description="Basic and acidic residues" evidence="2">
    <location>
        <begin position="277"/>
        <end position="312"/>
    </location>
</feature>
<dbReference type="InterPro" id="IPR032552">
    <property type="entry name" value="RSB_motif"/>
</dbReference>
<dbReference type="InterPro" id="IPR052793">
    <property type="entry name" value="EJC-associated_protein"/>
</dbReference>
<dbReference type="GO" id="GO:0003723">
    <property type="term" value="F:RNA binding"/>
    <property type="evidence" value="ECO:0007669"/>
    <property type="project" value="UniProtKB-UniRule"/>
</dbReference>
<feature type="region of interest" description="Disordered" evidence="2">
    <location>
        <begin position="855"/>
        <end position="895"/>
    </location>
</feature>
<evidence type="ECO:0000259" key="3">
    <source>
        <dbReference type="PROSITE" id="PS50102"/>
    </source>
</evidence>
<protein>
    <recommendedName>
        <fullName evidence="3">RRM domain-containing protein</fullName>
    </recommendedName>
</protein>
<dbReference type="GO" id="GO:0071011">
    <property type="term" value="C:precatalytic spliceosome"/>
    <property type="evidence" value="ECO:0007669"/>
    <property type="project" value="TreeGrafter"/>
</dbReference>
<evidence type="ECO:0000313" key="4">
    <source>
        <dbReference type="EMBL" id="KAH3776667.1"/>
    </source>
</evidence>
<dbReference type="Pfam" id="PF16294">
    <property type="entry name" value="RSB_motif"/>
    <property type="match status" value="1"/>
</dbReference>
<feature type="compositionally biased region" description="Basic and acidic residues" evidence="2">
    <location>
        <begin position="195"/>
        <end position="269"/>
    </location>
</feature>
<name>A0A9D4EA85_DREPO</name>
<feature type="region of interest" description="Disordered" evidence="2">
    <location>
        <begin position="338"/>
        <end position="838"/>
    </location>
</feature>
<dbReference type="InterPro" id="IPR012677">
    <property type="entry name" value="Nucleotide-bd_a/b_plait_sf"/>
</dbReference>
<dbReference type="PROSITE" id="PS50102">
    <property type="entry name" value="RRM"/>
    <property type="match status" value="1"/>
</dbReference>
<accession>A0A9D4EA85</accession>
<dbReference type="InterPro" id="IPR034257">
    <property type="entry name" value="Acinus_RRM"/>
</dbReference>
<dbReference type="Gene3D" id="3.30.70.330">
    <property type="match status" value="1"/>
</dbReference>
<dbReference type="PANTHER" id="PTHR46589">
    <property type="entry name" value="APOPTOTIC CHROMATIN CONDENSATION INDUCER IN THE NUCLEUS"/>
    <property type="match status" value="1"/>
</dbReference>
<dbReference type="Proteomes" id="UP000828390">
    <property type="component" value="Unassembled WGS sequence"/>
</dbReference>
<dbReference type="EMBL" id="JAIWYP010000009">
    <property type="protein sequence ID" value="KAH3776667.1"/>
    <property type="molecule type" value="Genomic_DNA"/>
</dbReference>
<feature type="compositionally biased region" description="Basic and acidic residues" evidence="2">
    <location>
        <begin position="666"/>
        <end position="677"/>
    </location>
</feature>
<comment type="caution">
    <text evidence="4">The sequence shown here is derived from an EMBL/GenBank/DDBJ whole genome shotgun (WGS) entry which is preliminary data.</text>
</comment>
<evidence type="ECO:0000256" key="1">
    <source>
        <dbReference type="PROSITE-ProRule" id="PRU00176"/>
    </source>
</evidence>
<feature type="domain" description="RRM" evidence="3">
    <location>
        <begin position="109"/>
        <end position="186"/>
    </location>
</feature>
<dbReference type="GO" id="GO:0061574">
    <property type="term" value="C:ASAP complex"/>
    <property type="evidence" value="ECO:0007669"/>
    <property type="project" value="TreeGrafter"/>
</dbReference>
<dbReference type="InterPro" id="IPR000504">
    <property type="entry name" value="RRM_dom"/>
</dbReference>
<evidence type="ECO:0000313" key="5">
    <source>
        <dbReference type="Proteomes" id="UP000828390"/>
    </source>
</evidence>
<organism evidence="4 5">
    <name type="scientific">Dreissena polymorpha</name>
    <name type="common">Zebra mussel</name>
    <name type="synonym">Mytilus polymorpha</name>
    <dbReference type="NCBI Taxonomy" id="45954"/>
    <lineage>
        <taxon>Eukaryota</taxon>
        <taxon>Metazoa</taxon>
        <taxon>Spiralia</taxon>
        <taxon>Lophotrochozoa</taxon>
        <taxon>Mollusca</taxon>
        <taxon>Bivalvia</taxon>
        <taxon>Autobranchia</taxon>
        <taxon>Heteroconchia</taxon>
        <taxon>Euheterodonta</taxon>
        <taxon>Imparidentia</taxon>
        <taxon>Neoheterodontei</taxon>
        <taxon>Myida</taxon>
        <taxon>Dreissenoidea</taxon>
        <taxon>Dreissenidae</taxon>
        <taxon>Dreissena</taxon>
    </lineage>
</organism>
<feature type="compositionally biased region" description="Basic and acidic residues" evidence="2">
    <location>
        <begin position="724"/>
        <end position="736"/>
    </location>
</feature>
<feature type="compositionally biased region" description="Low complexity" evidence="2">
    <location>
        <begin position="649"/>
        <end position="663"/>
    </location>
</feature>
<feature type="region of interest" description="Disordered" evidence="2">
    <location>
        <begin position="29"/>
        <end position="58"/>
    </location>
</feature>
<proteinExistence type="predicted"/>
<reference evidence="4" key="2">
    <citation type="submission" date="2020-11" db="EMBL/GenBank/DDBJ databases">
        <authorList>
            <person name="McCartney M.A."/>
            <person name="Auch B."/>
            <person name="Kono T."/>
            <person name="Mallez S."/>
            <person name="Becker A."/>
            <person name="Gohl D.M."/>
            <person name="Silverstein K.A.T."/>
            <person name="Koren S."/>
            <person name="Bechman K.B."/>
            <person name="Herman A."/>
            <person name="Abrahante J.E."/>
            <person name="Garbe J."/>
        </authorList>
    </citation>
    <scope>NUCLEOTIDE SEQUENCE</scope>
    <source>
        <strain evidence="4">Duluth1</strain>
        <tissue evidence="4">Whole animal</tissue>
    </source>
</reference>
<keyword evidence="5" id="KW-1185">Reference proteome</keyword>
<evidence type="ECO:0000256" key="2">
    <source>
        <dbReference type="SAM" id="MobiDB-lite"/>
    </source>
</evidence>
<gene>
    <name evidence="4" type="ORF">DPMN_178098</name>
</gene>
<keyword evidence="1" id="KW-0694">RNA-binding</keyword>
<feature type="region of interest" description="Disordered" evidence="2">
    <location>
        <begin position="187"/>
        <end position="312"/>
    </location>
</feature>
<dbReference type="GO" id="GO:0008380">
    <property type="term" value="P:RNA splicing"/>
    <property type="evidence" value="ECO:0007669"/>
    <property type="project" value="TreeGrafter"/>
</dbReference>
<dbReference type="SUPFAM" id="SSF54928">
    <property type="entry name" value="RNA-binding domain, RBD"/>
    <property type="match status" value="1"/>
</dbReference>
<dbReference type="CDD" id="cd12432">
    <property type="entry name" value="RRM_ACINU"/>
    <property type="match status" value="1"/>
</dbReference>
<feature type="compositionally biased region" description="Polar residues" evidence="2">
    <location>
        <begin position="462"/>
        <end position="473"/>
    </location>
</feature>
<reference evidence="4" key="1">
    <citation type="journal article" date="2019" name="bioRxiv">
        <title>The Genome of the Zebra Mussel, Dreissena polymorpha: A Resource for Invasive Species Research.</title>
        <authorList>
            <person name="McCartney M.A."/>
            <person name="Auch B."/>
            <person name="Kono T."/>
            <person name="Mallez S."/>
            <person name="Zhang Y."/>
            <person name="Obille A."/>
            <person name="Becker A."/>
            <person name="Abrahante J.E."/>
            <person name="Garbe J."/>
            <person name="Badalamenti J.P."/>
            <person name="Herman A."/>
            <person name="Mangelson H."/>
            <person name="Liachko I."/>
            <person name="Sullivan S."/>
            <person name="Sone E.D."/>
            <person name="Koren S."/>
            <person name="Silverstein K.A.T."/>
            <person name="Beckman K.B."/>
            <person name="Gohl D.M."/>
        </authorList>
    </citation>
    <scope>NUCLEOTIDE SEQUENCE</scope>
    <source>
        <strain evidence="4">Duluth1</strain>
        <tissue evidence="4">Whole animal</tissue>
    </source>
</reference>
<sequence>MIDNFNEPDAAIEEERMETEAARLVNVVESASKKKVKQTDLPANTSPTKKTKKDKKDRNICSNYAPGVKFETAPGVIRRLESGAATLITADEPERPARSPSPARNPVTKIVHIRNLVRPFTLHQLKELLGRYGTLIEEDFWIDKIKSHCFASYATVEEAENTRRALHNTRWPQSNPKTLTADFAAQDQPAAPAEAPKERPSVRETHPGARDGREKEMEARRREREQRIKEREEREKKSGPVREWDRDKKSREDWDRTLQKSRSRSRDNVRSPSPRARKADRDRGQSAEKINRRDVKKDKKEDEPPAKLLDDLFKKTKTAPCIYWLPLTELQVQAREKQGMLKPKLRQRSVAGDLHSPIRDGGEIVEGPSKGQGSEVSQGGRRDSRGAIQGAGFREVSQGGRRDSRGTIQRGRVQSEGGVIVEGPSKGQGSEVSQGGRRDNRGAIQGAGFREVSQGGRRDSRGTIQRGQGSEVSQGGRRDSRGATHGAGFREVSQGGRRDGRRCHPRGRVQSEGGEIVEGPSKGAGFQSEGGEIVDEPSKGQGSEIIEGPSKGQGSEGSERDHPKGQGSEIVEEPPLGRGGEIIEEPSKGQGSEVKGPPKGRSDNLGATQGGGEIGSEGSERGPSNGQGSEIIEGPSMGQGSKIIEEPSKGQGSEGSEVSQGGKSDIGFRGESRDHPRGRVQRGATQGGGEIGSEIIEGPSKGRGGEIGSEIVEGPSKGKGSEGPSKRQGSERDHPKGAGFREIIEGPSKGQGSERPSKGQGSEIAEGPSKGDRRGEIGSEIIEGPSKGQGSEIIEGPSKGQGSEIIEGPSKGQGSEIIEGPFKGQGSEIAEGHPSGRYVNHAKGVSSALLEREKARARNPMPDSRRPEHSLELTVGIGKSNRQPSGFKETEALII</sequence>